<dbReference type="EMBL" id="JBHMFB010000003">
    <property type="protein sequence ID" value="MFB9088317.1"/>
    <property type="molecule type" value="Genomic_DNA"/>
</dbReference>
<reference evidence="3 4" key="1">
    <citation type="submission" date="2024-09" db="EMBL/GenBank/DDBJ databases">
        <authorList>
            <person name="Sun Q."/>
            <person name="Mori K."/>
        </authorList>
    </citation>
    <scope>NUCLEOTIDE SEQUENCE [LARGE SCALE GENOMIC DNA]</scope>
    <source>
        <strain evidence="3 4">CECT 8460</strain>
    </source>
</reference>
<dbReference type="Pfam" id="PF18962">
    <property type="entry name" value="Por_Secre_tail"/>
    <property type="match status" value="1"/>
</dbReference>
<keyword evidence="1" id="KW-0732">Signal</keyword>
<keyword evidence="4" id="KW-1185">Reference proteome</keyword>
<dbReference type="NCBIfam" id="TIGR04183">
    <property type="entry name" value="Por_Secre_tail"/>
    <property type="match status" value="1"/>
</dbReference>
<evidence type="ECO:0000256" key="1">
    <source>
        <dbReference type="ARBA" id="ARBA00022729"/>
    </source>
</evidence>
<dbReference type="Gene3D" id="2.60.40.3620">
    <property type="match status" value="2"/>
</dbReference>
<evidence type="ECO:0000313" key="4">
    <source>
        <dbReference type="Proteomes" id="UP001589576"/>
    </source>
</evidence>
<dbReference type="Proteomes" id="UP001589576">
    <property type="component" value="Unassembled WGS sequence"/>
</dbReference>
<dbReference type="RefSeq" id="WP_290284914.1">
    <property type="nucleotide sequence ID" value="NZ_JAUFQN010000019.1"/>
</dbReference>
<organism evidence="3 4">
    <name type="scientific">Flavobacterium paronense</name>
    <dbReference type="NCBI Taxonomy" id="1392775"/>
    <lineage>
        <taxon>Bacteria</taxon>
        <taxon>Pseudomonadati</taxon>
        <taxon>Bacteroidota</taxon>
        <taxon>Flavobacteriia</taxon>
        <taxon>Flavobacteriales</taxon>
        <taxon>Flavobacteriaceae</taxon>
        <taxon>Flavobacterium</taxon>
    </lineage>
</organism>
<protein>
    <submittedName>
        <fullName evidence="3">T9SS type A sorting domain-containing protein</fullName>
    </submittedName>
</protein>
<proteinExistence type="predicted"/>
<accession>A0ABV5GB25</accession>
<dbReference type="InterPro" id="IPR026444">
    <property type="entry name" value="Secre_tail"/>
</dbReference>
<evidence type="ECO:0000313" key="3">
    <source>
        <dbReference type="EMBL" id="MFB9088317.1"/>
    </source>
</evidence>
<name>A0ABV5GB25_9FLAO</name>
<gene>
    <name evidence="3" type="ORF">ACFFUU_01735</name>
</gene>
<evidence type="ECO:0000259" key="2">
    <source>
        <dbReference type="Pfam" id="PF18962"/>
    </source>
</evidence>
<feature type="domain" description="Secretion system C-terminal sorting" evidence="2">
    <location>
        <begin position="320"/>
        <end position="388"/>
    </location>
</feature>
<comment type="caution">
    <text evidence="3">The sequence shown here is derived from an EMBL/GenBank/DDBJ whole genome shotgun (WGS) entry which is preliminary data.</text>
</comment>
<sequence length="390" mass="42139">MKKELLLLIALLFISETNYSQVISMIGSTSPSGSWGVDTNMTTTDNITYTLNNATITTATDPATTGLKFRQGNDWLINWGSANFPSGTATQGGANIMTVAGTYDVTFNRINGTYTFIPSGFPSIGIWGPAVNSQLGYGAPDVDMVTTDGIIYTLSGFYFSSGNCYFRQNNDTVNVWGSTTFPTGTGMLNGPSLFVPGGEWFVTFNRNTGEYSFTYPSIGILGTALNGFLADDIDLTTTDGFGYSISNLSLTDGEVKFRKDNDWTTNWGSLGFPTGTGIQSGQNIPVTAGIYDITFDKSTGNYEFTNTLSNNENSISKLKIYPNPTDSIWNITHTTTIDSVQVFDVMGKAIQSFSPNASQFELDGSALSQGVYFVNIKSGTDFVVQKIIKN</sequence>